<name>A0A7Z9BY33_9CYAN</name>
<keyword evidence="2" id="KW-1185">Reference proteome</keyword>
<dbReference type="AlphaFoldDB" id="A0A7Z9BY33"/>
<protein>
    <submittedName>
        <fullName evidence="1">Uncharacterized protein</fullName>
    </submittedName>
</protein>
<gene>
    <name evidence="1" type="ORF">PL9631_900005</name>
</gene>
<organism evidence="1 2">
    <name type="scientific">Planktothrix paucivesiculata PCC 9631</name>
    <dbReference type="NCBI Taxonomy" id="671071"/>
    <lineage>
        <taxon>Bacteria</taxon>
        <taxon>Bacillati</taxon>
        <taxon>Cyanobacteriota</taxon>
        <taxon>Cyanophyceae</taxon>
        <taxon>Oscillatoriophycideae</taxon>
        <taxon>Oscillatoriales</taxon>
        <taxon>Microcoleaceae</taxon>
        <taxon>Planktothrix</taxon>
    </lineage>
</organism>
<evidence type="ECO:0000313" key="1">
    <source>
        <dbReference type="EMBL" id="VXD24862.1"/>
    </source>
</evidence>
<evidence type="ECO:0000313" key="2">
    <source>
        <dbReference type="Proteomes" id="UP000182190"/>
    </source>
</evidence>
<dbReference type="Proteomes" id="UP000182190">
    <property type="component" value="Unassembled WGS sequence"/>
</dbReference>
<proteinExistence type="predicted"/>
<accession>A0A7Z9BY33</accession>
<comment type="caution">
    <text evidence="1">The sequence shown here is derived from an EMBL/GenBank/DDBJ whole genome shotgun (WGS) entry which is preliminary data.</text>
</comment>
<dbReference type="EMBL" id="CZCS02000235">
    <property type="protein sequence ID" value="VXD24862.1"/>
    <property type="molecule type" value="Genomic_DNA"/>
</dbReference>
<sequence length="64" mass="7171">MAEGRPSANTVFEVVNINATFKDLVTLLSDCNRISRWKVDYVNSVLVLIFSLLNCRKLSIPTKG</sequence>
<reference evidence="1" key="1">
    <citation type="submission" date="2019-10" db="EMBL/GenBank/DDBJ databases">
        <authorList>
            <consortium name="Genoscope - CEA"/>
            <person name="William W."/>
        </authorList>
    </citation>
    <scope>NUCLEOTIDE SEQUENCE [LARGE SCALE GENOMIC DNA]</scope>
    <source>
        <strain evidence="1">BBR_PRJEB10994</strain>
    </source>
</reference>